<dbReference type="Proteomes" id="UP000036780">
    <property type="component" value="Unassembled WGS sequence"/>
</dbReference>
<dbReference type="NCBIfam" id="TIGR00724">
    <property type="entry name" value="urea_amlyse_rel"/>
    <property type="match status" value="1"/>
</dbReference>
<sequence length="331" mass="36427">MNSVCVLEPGLYTTIQDIGRFGYQKYGVIVSGAMDFYALRIANLLVGNKEEEATIEMTLSGATLQFQKTALIAITGGDLMPHIDGKPVPMWRPILISKGSVLQFKFAVKGCRAYVAFAGGIQVPKVMRSKSTYVRAGIGGLYGRTLQRGDGLTSGNWSYIAEALAQKLALSSEPYSWSVNPYPLIRFHRNPSIRVLKGSEYDRFDEASKQAFFSEPYTITTQADRMGYRLAGPSLALTEKMDMFSEAVTYGTVQVPANGQPIILMADRQTTGGYPKIAQVITADLSTLAQLQPNTSVLFQKVDLEEAETILLQNEHILQQIAIQIEIKASY</sequence>
<dbReference type="AlphaFoldDB" id="A0A0L0QMF7"/>
<dbReference type="GO" id="GO:0016787">
    <property type="term" value="F:hydrolase activity"/>
    <property type="evidence" value="ECO:0007669"/>
    <property type="project" value="UniProtKB-KW"/>
</dbReference>
<keyword evidence="6" id="KW-1185">Reference proteome</keyword>
<proteinExistence type="predicted"/>
<dbReference type="InterPro" id="IPR029000">
    <property type="entry name" value="Cyclophilin-like_dom_sf"/>
</dbReference>
<accession>A0A0L0QMF7</accession>
<dbReference type="GeneID" id="66871117"/>
<keyword evidence="3" id="KW-0067">ATP-binding</keyword>
<dbReference type="InterPro" id="IPR052708">
    <property type="entry name" value="PxpC"/>
</dbReference>
<dbReference type="GO" id="GO:0005524">
    <property type="term" value="F:ATP binding"/>
    <property type="evidence" value="ECO:0007669"/>
    <property type="project" value="UniProtKB-KW"/>
</dbReference>
<dbReference type="Gene3D" id="2.40.100.10">
    <property type="entry name" value="Cyclophilin-like"/>
    <property type="match status" value="1"/>
</dbReference>
<dbReference type="PATRIC" id="fig|1473.5.peg.1736"/>
<gene>
    <name evidence="5" type="ORF">AFK71_15355</name>
</gene>
<evidence type="ECO:0000256" key="2">
    <source>
        <dbReference type="ARBA" id="ARBA00022801"/>
    </source>
</evidence>
<keyword evidence="2" id="KW-0378">Hydrolase</keyword>
<feature type="domain" description="Carboxyltransferase" evidence="4">
    <location>
        <begin position="25"/>
        <end position="317"/>
    </location>
</feature>
<dbReference type="InterPro" id="IPR003778">
    <property type="entry name" value="CT_A_B"/>
</dbReference>
<evidence type="ECO:0000313" key="5">
    <source>
        <dbReference type="EMBL" id="KNE19800.1"/>
    </source>
</evidence>
<evidence type="ECO:0000256" key="3">
    <source>
        <dbReference type="ARBA" id="ARBA00022840"/>
    </source>
</evidence>
<evidence type="ECO:0000313" key="6">
    <source>
        <dbReference type="Proteomes" id="UP000036780"/>
    </source>
</evidence>
<keyword evidence="1" id="KW-0547">Nucleotide-binding</keyword>
<dbReference type="Pfam" id="PF02626">
    <property type="entry name" value="CT_A_B"/>
    <property type="match status" value="1"/>
</dbReference>
<dbReference type="OrthoDB" id="9782422at2"/>
<dbReference type="PANTHER" id="PTHR43309:SF5">
    <property type="entry name" value="5-OXOPROLINASE SUBUNIT C"/>
    <property type="match status" value="1"/>
</dbReference>
<protein>
    <submittedName>
        <fullName evidence="5">KipI antagonist</fullName>
    </submittedName>
</protein>
<reference evidence="6" key="1">
    <citation type="submission" date="2015-07" db="EMBL/GenBank/DDBJ databases">
        <title>Fjat-10053 dsm26.</title>
        <authorList>
            <person name="Liu B."/>
            <person name="Wang J."/>
            <person name="Zhu Y."/>
            <person name="Liu G."/>
            <person name="Chen Q."/>
            <person name="Chen Z."/>
            <person name="Lan J."/>
            <person name="Che J."/>
            <person name="Ge C."/>
            <person name="Shi H."/>
            <person name="Pan Z."/>
            <person name="Liu X."/>
        </authorList>
    </citation>
    <scope>NUCLEOTIDE SEQUENCE [LARGE SCALE GENOMIC DNA]</scope>
    <source>
        <strain evidence="6">DSM 26</strain>
    </source>
</reference>
<evidence type="ECO:0000259" key="4">
    <source>
        <dbReference type="SMART" id="SM00797"/>
    </source>
</evidence>
<organism evidence="5 6">
    <name type="scientific">Virgibacillus pantothenticus</name>
    <dbReference type="NCBI Taxonomy" id="1473"/>
    <lineage>
        <taxon>Bacteria</taxon>
        <taxon>Bacillati</taxon>
        <taxon>Bacillota</taxon>
        <taxon>Bacilli</taxon>
        <taxon>Bacillales</taxon>
        <taxon>Bacillaceae</taxon>
        <taxon>Virgibacillus</taxon>
    </lineage>
</organism>
<dbReference type="EMBL" id="LGTO01000007">
    <property type="protein sequence ID" value="KNE19800.1"/>
    <property type="molecule type" value="Genomic_DNA"/>
</dbReference>
<dbReference type="RefSeq" id="WP_050352356.1">
    <property type="nucleotide sequence ID" value="NZ_BOSN01000008.1"/>
</dbReference>
<comment type="caution">
    <text evidence="5">The sequence shown here is derived from an EMBL/GenBank/DDBJ whole genome shotgun (WGS) entry which is preliminary data.</text>
</comment>
<name>A0A0L0QMF7_VIRPA</name>
<dbReference type="SMART" id="SM00797">
    <property type="entry name" value="AHS2"/>
    <property type="match status" value="1"/>
</dbReference>
<dbReference type="PANTHER" id="PTHR43309">
    <property type="entry name" value="5-OXOPROLINASE SUBUNIT C"/>
    <property type="match status" value="1"/>
</dbReference>
<dbReference type="SUPFAM" id="SSF50891">
    <property type="entry name" value="Cyclophilin-like"/>
    <property type="match status" value="1"/>
</dbReference>
<evidence type="ECO:0000256" key="1">
    <source>
        <dbReference type="ARBA" id="ARBA00022741"/>
    </source>
</evidence>